<dbReference type="SMART" id="SM00460">
    <property type="entry name" value="TGc"/>
    <property type="match status" value="1"/>
</dbReference>
<dbReference type="RefSeq" id="WP_204699141.1">
    <property type="nucleotide sequence ID" value="NZ_JAFBEC010000012.1"/>
</dbReference>
<dbReference type="Gene3D" id="3.10.620.30">
    <property type="match status" value="1"/>
</dbReference>
<reference evidence="2 3" key="1">
    <citation type="submission" date="2021-01" db="EMBL/GenBank/DDBJ databases">
        <title>Genomic Encyclopedia of Type Strains, Phase IV (KMG-IV): sequencing the most valuable type-strain genomes for metagenomic binning, comparative biology and taxonomic classification.</title>
        <authorList>
            <person name="Goeker M."/>
        </authorList>
    </citation>
    <scope>NUCLEOTIDE SEQUENCE [LARGE SCALE GENOMIC DNA]</scope>
    <source>
        <strain evidence="2 3">DSM 25540</strain>
    </source>
</reference>
<comment type="caution">
    <text evidence="2">The sequence shown here is derived from an EMBL/GenBank/DDBJ whole genome shotgun (WGS) entry which is preliminary data.</text>
</comment>
<dbReference type="SUPFAM" id="SSF54001">
    <property type="entry name" value="Cysteine proteinases"/>
    <property type="match status" value="1"/>
</dbReference>
<name>A0ABS2PG10_9BACL</name>
<organism evidence="2 3">
    <name type="scientific">Geomicrobium sediminis</name>
    <dbReference type="NCBI Taxonomy" id="1347788"/>
    <lineage>
        <taxon>Bacteria</taxon>
        <taxon>Bacillati</taxon>
        <taxon>Bacillota</taxon>
        <taxon>Bacilli</taxon>
        <taxon>Bacillales</taxon>
        <taxon>Geomicrobium</taxon>
    </lineage>
</organism>
<proteinExistence type="predicted"/>
<dbReference type="PROSITE" id="PS51257">
    <property type="entry name" value="PROKAR_LIPOPROTEIN"/>
    <property type="match status" value="1"/>
</dbReference>
<dbReference type="InterPro" id="IPR002931">
    <property type="entry name" value="Transglutaminase-like"/>
</dbReference>
<feature type="domain" description="Transglutaminase-like" evidence="1">
    <location>
        <begin position="471"/>
        <end position="528"/>
    </location>
</feature>
<evidence type="ECO:0000313" key="3">
    <source>
        <dbReference type="Proteomes" id="UP000741863"/>
    </source>
</evidence>
<accession>A0ABS2PG10</accession>
<dbReference type="InterPro" id="IPR052557">
    <property type="entry name" value="CAP/Cytokinesis_protein"/>
</dbReference>
<protein>
    <recommendedName>
        <fullName evidence="1">Transglutaminase-like domain-containing protein</fullName>
    </recommendedName>
</protein>
<dbReference type="Proteomes" id="UP000741863">
    <property type="component" value="Unassembled WGS sequence"/>
</dbReference>
<gene>
    <name evidence="2" type="ORF">JOD17_003480</name>
</gene>
<dbReference type="InterPro" id="IPR038765">
    <property type="entry name" value="Papain-like_cys_pep_sf"/>
</dbReference>
<dbReference type="Pfam" id="PF01841">
    <property type="entry name" value="Transglut_core"/>
    <property type="match status" value="1"/>
</dbReference>
<dbReference type="EMBL" id="JAFBEC010000012">
    <property type="protein sequence ID" value="MBM7634374.1"/>
    <property type="molecule type" value="Genomic_DNA"/>
</dbReference>
<dbReference type="PANTHER" id="PTHR46333:SF2">
    <property type="entry name" value="CYTOKINESIS PROTEIN 3"/>
    <property type="match status" value="1"/>
</dbReference>
<dbReference type="PANTHER" id="PTHR46333">
    <property type="entry name" value="CYTOKINESIS PROTEIN 3"/>
    <property type="match status" value="1"/>
</dbReference>
<evidence type="ECO:0000259" key="1">
    <source>
        <dbReference type="SMART" id="SM00460"/>
    </source>
</evidence>
<sequence length="565" mass="64077">MWKHFRRLVAVVGIIGLLSSCDSTVDESQGNSEQIEERGVDDVQKLSEAHGIDVSSLSMTRFGDEVGLTFQSPKYSSFATEGTLTIEGNVSRHEQLAEDYVWIQLTSLANKDDVFNYYATFDESGNFEYDVKFHYGADEYEIDIYAPSDQVGEEGQFYEGASMTVLNVNDERQREIEYTPLGLENDLSFAAPLDGFLEADRSVVVQGTVNNERDDELLLIHVTYEQDQEEFLVPINNQSFEEEVPLQFGEGEHKITVLLNTGDDDLYYEAASFMVNRTTDESLISIDHFDQYYERGVTLEAPAVTDLLYYEGQEYEIEGTIDSTIPGSEDISHMIVTTEHESGVEAHYYVPVEDYQFKGMIYFRFGEGEYDVTVSVPDPYEEGENYFVFYGASLFTHNVEGAEDLRSLLPSVGIESDDPVIISLANQLTDGIENERDRAKAIYDYVATTIAYDVDKLENNAFEMDDSAVKTLETRQGVCQDYAFLTIALLRALDMEANYVAGVTSTGERHAWVDVSVDGEWLEMDPTWGAGFIQEDEFHFQYNPDYFDPDPAFLSETHMREEIIY</sequence>
<keyword evidence="3" id="KW-1185">Reference proteome</keyword>
<evidence type="ECO:0000313" key="2">
    <source>
        <dbReference type="EMBL" id="MBM7634374.1"/>
    </source>
</evidence>